<keyword evidence="1" id="KW-0812">Transmembrane</keyword>
<accession>A0AA90P1Y3</accession>
<feature type="transmembrane region" description="Helical" evidence="1">
    <location>
        <begin position="31"/>
        <end position="59"/>
    </location>
</feature>
<reference evidence="2" key="1">
    <citation type="submission" date="2023-07" db="EMBL/GenBank/DDBJ databases">
        <title>Murine gut Bacillus species.</title>
        <authorList>
            <person name="Gutman E."/>
            <person name="Hashuel R."/>
            <person name="Litvak Y."/>
        </authorList>
    </citation>
    <scope>NUCLEOTIDE SEQUENCE</scope>
    <source>
        <strain evidence="2">RU283</strain>
    </source>
</reference>
<dbReference type="RefSeq" id="WP_305160496.1">
    <property type="nucleotide sequence ID" value="NZ_JAUUTP010000011.1"/>
</dbReference>
<dbReference type="AlphaFoldDB" id="A0AA90P1Y3"/>
<organism evidence="2 3">
    <name type="scientific">Peribacillus simplex</name>
    <dbReference type="NCBI Taxonomy" id="1478"/>
    <lineage>
        <taxon>Bacteria</taxon>
        <taxon>Bacillati</taxon>
        <taxon>Bacillota</taxon>
        <taxon>Bacilli</taxon>
        <taxon>Bacillales</taxon>
        <taxon>Bacillaceae</taxon>
        <taxon>Peribacillus</taxon>
    </lineage>
</organism>
<comment type="caution">
    <text evidence="2">The sequence shown here is derived from an EMBL/GenBank/DDBJ whole genome shotgun (WGS) entry which is preliminary data.</text>
</comment>
<protein>
    <submittedName>
        <fullName evidence="2">Uncharacterized protein</fullName>
    </submittedName>
</protein>
<evidence type="ECO:0000256" key="1">
    <source>
        <dbReference type="SAM" id="Phobius"/>
    </source>
</evidence>
<evidence type="ECO:0000313" key="2">
    <source>
        <dbReference type="EMBL" id="MDP1419213.1"/>
    </source>
</evidence>
<feature type="transmembrane region" description="Helical" evidence="1">
    <location>
        <begin position="79"/>
        <end position="102"/>
    </location>
</feature>
<sequence length="103" mass="11542">MRRKNTIELHSFMDRSFKDKKKVKRKTSPNINLYSVSPLILLDPTICLMGVGLVSVALLEKFFEQQGNYDVAEALHTGVNIAIPCIAFGFIWKLILAVSGAFL</sequence>
<name>A0AA90P1Y3_9BACI</name>
<keyword evidence="1" id="KW-0472">Membrane</keyword>
<evidence type="ECO:0000313" key="3">
    <source>
        <dbReference type="Proteomes" id="UP001178277"/>
    </source>
</evidence>
<dbReference type="Proteomes" id="UP001178277">
    <property type="component" value="Unassembled WGS sequence"/>
</dbReference>
<dbReference type="EMBL" id="JAUUTP010000011">
    <property type="protein sequence ID" value="MDP1419213.1"/>
    <property type="molecule type" value="Genomic_DNA"/>
</dbReference>
<keyword evidence="1" id="KW-1133">Transmembrane helix</keyword>
<gene>
    <name evidence="2" type="ORF">Q8G35_12405</name>
</gene>
<proteinExistence type="predicted"/>